<dbReference type="EMBL" id="BMAV01002044">
    <property type="protein sequence ID" value="GFY40694.1"/>
    <property type="molecule type" value="Genomic_DNA"/>
</dbReference>
<protein>
    <submittedName>
        <fullName evidence="7">Alpha-L-iduronidase</fullName>
    </submittedName>
</protein>
<dbReference type="GO" id="GO:0005975">
    <property type="term" value="P:carbohydrate metabolic process"/>
    <property type="evidence" value="ECO:0007669"/>
    <property type="project" value="InterPro"/>
</dbReference>
<feature type="active site" description="Proton donor" evidence="4">
    <location>
        <position position="113"/>
    </location>
</feature>
<feature type="domain" description="Glycosyl hydrolases family 39 N-terminal catalytic" evidence="5">
    <location>
        <begin position="12"/>
        <end position="464"/>
    </location>
</feature>
<sequence>MKLNLFHIGSLAHNGISQVRVHWMLDLVQMRFLPDFEVVYDFNYLDQLVYMLWENGLRPGFELMGNPSGYFTDFENETQIYMWEDLIYRLASHYIDFFGIDYVSKWNFETWNEPDHHDFDDLNITIQGKFSWFLFKLSIELCFLNYYDACSEGLRRADKRLRFGGPGGSCRIPTVGKSPICWALLEHCVRGKNYFTGKKGVRLDYISFHKKGNGSTDLILSEEIETIQYILSHFPSLAQTSFYNDEADPLKNWSLPQWWRADSTYAAMVVKNILNHIYFYYVEKVPELVKNIKFDLLSNDNAFLSYFPYQFTERTLLARFQVNNTSPKYVEFVRKPVYAVFGLLSKLCPSVLDVNLIRDDKILKNWGDNFGVIATRCVSQKETVIILYNSVETLPNGTAAHVDITLNTSQSNDIEAARWAILEVNNKYSNPYSVWKNLGMPSYPSIEQFSLIKNSENPWMKGPWEVPGTQLWKFHVKVLNPGVTLIHVCEKRQKLHQVKNVRFHRIWNETLQMSWADKFNRCILTYNVVYSFHLHGPYQQLNSKRIIFPSYWHTCYNKKKRCVTKGFYKVYAVDYWGKQGPYSKSFHFKG</sequence>
<dbReference type="PROSITE" id="PS01027">
    <property type="entry name" value="GLYCOSYL_HYDROL_F39"/>
    <property type="match status" value="1"/>
</dbReference>
<evidence type="ECO:0000256" key="3">
    <source>
        <dbReference type="ARBA" id="ARBA00023295"/>
    </source>
</evidence>
<dbReference type="InterPro" id="IPR013783">
    <property type="entry name" value="Ig-like_fold"/>
</dbReference>
<dbReference type="OrthoDB" id="15153at2759"/>
<dbReference type="Proteomes" id="UP000886998">
    <property type="component" value="Unassembled WGS sequence"/>
</dbReference>
<dbReference type="InterPro" id="IPR049166">
    <property type="entry name" value="GH39_cat"/>
</dbReference>
<dbReference type="GO" id="GO:0003940">
    <property type="term" value="F:L-iduronidase activity"/>
    <property type="evidence" value="ECO:0007669"/>
    <property type="project" value="TreeGrafter"/>
</dbReference>
<proteinExistence type="inferred from homology"/>
<evidence type="ECO:0000256" key="1">
    <source>
        <dbReference type="ARBA" id="ARBA00008875"/>
    </source>
</evidence>
<dbReference type="PRINTS" id="PR00745">
    <property type="entry name" value="GLHYDRLASE39"/>
</dbReference>
<dbReference type="PANTHER" id="PTHR12631">
    <property type="entry name" value="ALPHA-L-IDURONIDASE"/>
    <property type="match status" value="1"/>
</dbReference>
<dbReference type="Pfam" id="PF01229">
    <property type="entry name" value="Glyco_hydro_39"/>
    <property type="match status" value="1"/>
</dbReference>
<dbReference type="Gene3D" id="3.20.20.80">
    <property type="entry name" value="Glycosidases"/>
    <property type="match status" value="1"/>
</dbReference>
<comment type="caution">
    <text evidence="7">The sequence shown here is derived from an EMBL/GenBank/DDBJ whole genome shotgun (WGS) entry which is preliminary data.</text>
</comment>
<dbReference type="SUPFAM" id="SSF51011">
    <property type="entry name" value="Glycosyl hydrolase domain"/>
    <property type="match status" value="1"/>
</dbReference>
<dbReference type="SUPFAM" id="SSF51445">
    <property type="entry name" value="(Trans)glycosidases"/>
    <property type="match status" value="1"/>
</dbReference>
<comment type="similarity">
    <text evidence="1">Belongs to the glycosyl hydrolase 39 family.</text>
</comment>
<dbReference type="Pfam" id="PF21200">
    <property type="entry name" value="Glyco_hydro_39_C"/>
    <property type="match status" value="1"/>
</dbReference>
<dbReference type="Gene3D" id="2.60.40.10">
    <property type="entry name" value="Immunoglobulins"/>
    <property type="match status" value="1"/>
</dbReference>
<evidence type="ECO:0000313" key="8">
    <source>
        <dbReference type="Proteomes" id="UP000886998"/>
    </source>
</evidence>
<feature type="domain" description="Alpha-L-iduronidase C-terminal" evidence="6">
    <location>
        <begin position="508"/>
        <end position="588"/>
    </location>
</feature>
<dbReference type="InterPro" id="IPR049165">
    <property type="entry name" value="GH39_as"/>
</dbReference>
<keyword evidence="3" id="KW-0326">Glycosidase</keyword>
<evidence type="ECO:0000313" key="7">
    <source>
        <dbReference type="EMBL" id="GFY40694.1"/>
    </source>
</evidence>
<dbReference type="AlphaFoldDB" id="A0A8X6WUJ4"/>
<dbReference type="InterPro" id="IPR000514">
    <property type="entry name" value="Glyco_hydro_39"/>
</dbReference>
<accession>A0A8X6WUJ4</accession>
<dbReference type="PANTHER" id="PTHR12631:SF8">
    <property type="entry name" value="ALPHA-L-IDURONIDASE"/>
    <property type="match status" value="1"/>
</dbReference>
<keyword evidence="2" id="KW-0378">Hydrolase</keyword>
<dbReference type="InterPro" id="IPR049167">
    <property type="entry name" value="GH39_C"/>
</dbReference>
<reference evidence="7" key="1">
    <citation type="submission" date="2020-08" db="EMBL/GenBank/DDBJ databases">
        <title>Multicomponent nature underlies the extraordinary mechanical properties of spider dragline silk.</title>
        <authorList>
            <person name="Kono N."/>
            <person name="Nakamura H."/>
            <person name="Mori M."/>
            <person name="Yoshida Y."/>
            <person name="Ohtoshi R."/>
            <person name="Malay A.D."/>
            <person name="Moran D.A.P."/>
            <person name="Tomita M."/>
            <person name="Numata K."/>
            <person name="Arakawa K."/>
        </authorList>
    </citation>
    <scope>NUCLEOTIDE SEQUENCE</scope>
</reference>
<evidence type="ECO:0000259" key="5">
    <source>
        <dbReference type="Pfam" id="PF01229"/>
    </source>
</evidence>
<evidence type="ECO:0000256" key="2">
    <source>
        <dbReference type="ARBA" id="ARBA00022801"/>
    </source>
</evidence>
<keyword evidence="8" id="KW-1185">Reference proteome</keyword>
<organism evidence="7 8">
    <name type="scientific">Trichonephila inaurata madagascariensis</name>
    <dbReference type="NCBI Taxonomy" id="2747483"/>
    <lineage>
        <taxon>Eukaryota</taxon>
        <taxon>Metazoa</taxon>
        <taxon>Ecdysozoa</taxon>
        <taxon>Arthropoda</taxon>
        <taxon>Chelicerata</taxon>
        <taxon>Arachnida</taxon>
        <taxon>Araneae</taxon>
        <taxon>Araneomorphae</taxon>
        <taxon>Entelegynae</taxon>
        <taxon>Araneoidea</taxon>
        <taxon>Nephilidae</taxon>
        <taxon>Trichonephila</taxon>
        <taxon>Trichonephila inaurata</taxon>
    </lineage>
</organism>
<name>A0A8X6WUJ4_9ARAC</name>
<gene>
    <name evidence="7" type="primary">Idua</name>
    <name evidence="7" type="ORF">TNIN_148211</name>
</gene>
<dbReference type="InterPro" id="IPR051923">
    <property type="entry name" value="Glycosyl_Hydrolase_39"/>
</dbReference>
<evidence type="ECO:0000259" key="6">
    <source>
        <dbReference type="Pfam" id="PF21200"/>
    </source>
</evidence>
<dbReference type="Gene3D" id="2.60.40.1500">
    <property type="entry name" value="Glycosyl hydrolase domain, family 39"/>
    <property type="match status" value="1"/>
</dbReference>
<dbReference type="InterPro" id="IPR017853">
    <property type="entry name" value="GH"/>
</dbReference>
<evidence type="ECO:0000256" key="4">
    <source>
        <dbReference type="PIRSR" id="PIRSR600514-1"/>
    </source>
</evidence>